<feature type="region of interest" description="Disordered" evidence="1">
    <location>
        <begin position="147"/>
        <end position="168"/>
    </location>
</feature>
<accession>A0AAG5DGY8</accession>
<name>A0AAG5DGY8_ANOAO</name>
<dbReference type="AlphaFoldDB" id="A0AAG5DGY8"/>
<organism evidence="2 3">
    <name type="scientific">Anopheles atroparvus</name>
    <name type="common">European mosquito</name>
    <dbReference type="NCBI Taxonomy" id="41427"/>
    <lineage>
        <taxon>Eukaryota</taxon>
        <taxon>Metazoa</taxon>
        <taxon>Ecdysozoa</taxon>
        <taxon>Arthropoda</taxon>
        <taxon>Hexapoda</taxon>
        <taxon>Insecta</taxon>
        <taxon>Pterygota</taxon>
        <taxon>Neoptera</taxon>
        <taxon>Endopterygota</taxon>
        <taxon>Diptera</taxon>
        <taxon>Nematocera</taxon>
        <taxon>Culicoidea</taxon>
        <taxon>Culicidae</taxon>
        <taxon>Anophelinae</taxon>
        <taxon>Anopheles</taxon>
    </lineage>
</organism>
<evidence type="ECO:0000256" key="1">
    <source>
        <dbReference type="SAM" id="MobiDB-lite"/>
    </source>
</evidence>
<dbReference type="EnsemblMetazoa" id="ENSAATROPT011222">
    <property type="protein sequence ID" value="ENSAATROPP010140"/>
    <property type="gene ID" value="ENSAATROPG009134"/>
</dbReference>
<dbReference type="Proteomes" id="UP000075880">
    <property type="component" value="Unassembled WGS sequence"/>
</dbReference>
<keyword evidence="3" id="KW-1185">Reference proteome</keyword>
<proteinExistence type="predicted"/>
<evidence type="ECO:0000313" key="2">
    <source>
        <dbReference type="EnsemblMetazoa" id="ENSAATROPP010140"/>
    </source>
</evidence>
<evidence type="ECO:0000313" key="3">
    <source>
        <dbReference type="Proteomes" id="UP000075880"/>
    </source>
</evidence>
<protein>
    <submittedName>
        <fullName evidence="2">Uncharacterized protein</fullName>
    </submittedName>
</protein>
<sequence>IGRGGRSVSLDVRVEARPVADLVEEGVTGAGGGDGLTVPDEPVVGGDVTERDAAADELLGGVAGGRVRDAVGERADHAHADRAIVVAGCVRSLASPAAALVRGAVLADQEVVTDVGPAVGVHVEVLDVAHLRGAGGVRRAVSSGRVVHHDPRGRSDRQLGGVGGTRSPLRTGYDARALGRHAGQAGHAGHQQYCGELVHPVGGTLAFLSIPLRHELSDRRWRTVHFIPTVIFAHAAGLPPGRRLLPYHSP</sequence>
<feature type="compositionally biased region" description="Basic and acidic residues" evidence="1">
    <location>
        <begin position="147"/>
        <end position="157"/>
    </location>
</feature>
<reference evidence="2" key="1">
    <citation type="submission" date="2024-04" db="UniProtKB">
        <authorList>
            <consortium name="EnsemblMetazoa"/>
        </authorList>
    </citation>
    <scope>IDENTIFICATION</scope>
    <source>
        <strain evidence="2">EBRO</strain>
    </source>
</reference>